<dbReference type="STRING" id="1513271.XM47_01785"/>
<dbReference type="PROSITE" id="PS51257">
    <property type="entry name" value="PROKAR_LIPOPROTEIN"/>
    <property type="match status" value="1"/>
</dbReference>
<accession>A0A0J8JQ65</accession>
<dbReference type="AlphaFoldDB" id="A0A0J8JQ65"/>
<dbReference type="Proteomes" id="UP000037600">
    <property type="component" value="Unassembled WGS sequence"/>
</dbReference>
<dbReference type="EMBL" id="LAZL01000002">
    <property type="protein sequence ID" value="KMT66866.1"/>
    <property type="molecule type" value="Genomic_DNA"/>
</dbReference>
<evidence type="ECO:0000313" key="2">
    <source>
        <dbReference type="Proteomes" id="UP000037600"/>
    </source>
</evidence>
<dbReference type="RefSeq" id="WP_048688707.1">
    <property type="nucleotide sequence ID" value="NZ_KQ130482.1"/>
</dbReference>
<dbReference type="OrthoDB" id="6382813at2"/>
<comment type="caution">
    <text evidence="1">The sequence shown here is derived from an EMBL/GenBank/DDBJ whole genome shotgun (WGS) entry which is preliminary data.</text>
</comment>
<proteinExistence type="predicted"/>
<organism evidence="1 2">
    <name type="scientific">Catenovulum maritimum</name>
    <dbReference type="NCBI Taxonomy" id="1513271"/>
    <lineage>
        <taxon>Bacteria</taxon>
        <taxon>Pseudomonadati</taxon>
        <taxon>Pseudomonadota</taxon>
        <taxon>Gammaproteobacteria</taxon>
        <taxon>Alteromonadales</taxon>
        <taxon>Alteromonadaceae</taxon>
        <taxon>Catenovulum</taxon>
    </lineage>
</organism>
<gene>
    <name evidence="1" type="ORF">XM47_01785</name>
</gene>
<keyword evidence="2" id="KW-1185">Reference proteome</keyword>
<protein>
    <submittedName>
        <fullName evidence="1">Uncharacterized protein</fullName>
    </submittedName>
</protein>
<evidence type="ECO:0000313" key="1">
    <source>
        <dbReference type="EMBL" id="KMT66866.1"/>
    </source>
</evidence>
<reference evidence="1 2" key="1">
    <citation type="submission" date="2015-04" db="EMBL/GenBank/DDBJ databases">
        <title>Draft Genome Sequence of the Novel Agar-Digesting Marine Bacterium Q1.</title>
        <authorList>
            <person name="Li Y."/>
            <person name="Li D."/>
            <person name="Chen G."/>
            <person name="Du Z."/>
        </authorList>
    </citation>
    <scope>NUCLEOTIDE SEQUENCE [LARGE SCALE GENOMIC DNA]</scope>
    <source>
        <strain evidence="1 2">Q1</strain>
    </source>
</reference>
<sequence>MKFFTKTIVASFISVALVGCGVDVEEKPKKGSNNAPIVSPALLEVNFMESDTGYDDPNGGADKVDYTFVDLKEGVSDPDTLDRVAIKSIRPIWTDWCLDTETPDADGCIDDRPKISTEEFGFEILNDKVKVTPTAFAPMLTDELRAFLHLEVIFTDGEAEVSREVKITVQGEDYAPVIDQVKVTEAKVVVAERDPQVVVNLLEHASDKDITDMAMFIVNNGATGFEELQFPIVQDLWLKECTQYIFPALTDAEKAGKTDAEIAVIQAQLDYDNQPLHDGAFSCKKGFGSESTLTVDPSVYADELFIKEKRNVGISYTLTDGTKEISGVKVVTISGLPPIGFPAFKAAEHTINIEESGETNGVVAVDLLELTEGDNLVAINLVQKDKAALEYGLTWDGSNTLNVNTHAFFAETQPGQPHELMFEYKLQNSDSGDESVQTRTLTVAIAERNFNLFRADLDAGLDTPDSSLFLDPNGFTHVTDLVQAGAGAKQSIAKKTNDIPAAKFPDLVKDKKYYISWWFKNDEASDLEVMPMVTFANGRAPAANQLWSAGWWGGYRLPYKAADVGEWREWWYTHNTGTSPVADPDLLGMYIFNNSGAHDKPNSVWDSFKVVNFNFIDTAAADMIESDAGQFLDAALVTNNGQGTVTVDTATQALQVDTTGKSEAVVVSLPVKAGSVKTGGRYMVEFELPVGLKNFAIRLSNAGGSATIARDMTNRNVDSNSNVALVMLTEFEKPSGVNWKDEDVTLDFVFWQNDQSFTIKDVRLYQIP</sequence>
<name>A0A0J8JQ65_9ALTE</name>